<dbReference type="Pfam" id="PF13953">
    <property type="entry name" value="PapC_C"/>
    <property type="match status" value="1"/>
</dbReference>
<reference evidence="3" key="1">
    <citation type="submission" date="2018-06" db="EMBL/GenBank/DDBJ databases">
        <authorList>
            <person name="Helene L.C."/>
            <person name="Dall'Agnol R."/>
            <person name="Delamuta J.R."/>
            <person name="Hungria M."/>
        </authorList>
    </citation>
    <scope>NUCLEOTIDE SEQUENCE [LARGE SCALE GENOMIC DNA]</scope>
    <source>
        <strain evidence="3">AC99b</strain>
    </source>
</reference>
<dbReference type="InterPro" id="IPR043142">
    <property type="entry name" value="PapC-like_C_sf"/>
</dbReference>
<dbReference type="InterPro" id="IPR042186">
    <property type="entry name" value="FimD_plug_dom"/>
</dbReference>
<protein>
    <submittedName>
        <fullName evidence="2">Fimbrial biogenesis outer membrane usher protein</fullName>
    </submittedName>
</protein>
<dbReference type="GO" id="GO:0015473">
    <property type="term" value="F:fimbrial usher porin activity"/>
    <property type="evidence" value="ECO:0007669"/>
    <property type="project" value="InterPro"/>
</dbReference>
<sequence>MQHFQLEVFVNGASTNQIAAFTSTDGLHFGTSPDELRALGLAVGQDRPGDAIVMLDTVQGLAYRYEEREQRIYLSINEGLRGTINYDARPDGEAPPHVETGTGGVLNYNLFAASRQDADKTDFSFSGVSATLDARAFSPIGTLGQSAILRLDQDGQADALRLDTTFSYSDPERLLTYQAGDAITGGFAWTRPIRIGGLQLRRNFGLRTDLITQPLASVGGSAAVPSTVDVYVNDAKTYSREVGPGPFQITDIPVTTGGGEARVVLRDAAGHETRTTVPFYASPNLLRPGLSDFSLEGGLPRFGYGSTSDAYALNQPVVSASLRKGIYDWLTLEGHAEASGQMVNGGAGLVTRTGSLGVASFALSGSHGDTGNGAQAYASYEMRLGDISINASAQMTFGHYDDLASASSRLREKAGADHAFFSLLDFDPDGSVGDGRPQKTLNSISFGVPLPSGNGSIGASYIDLTPATGNRSRIITASYSRTLPFGYFNATAFAELCGDRHVGLFGALSVPIGGDVMASSGVSAGRDGVEALAEVSKPLAQEPGSIGWRASFSQKSTEGAAAASYRSSYGQADAAVLHSSSGTTATAQVDGAIATMGSGVFLTDRIDDSFAIVDTGVPNVGVLYENRPVGVTDAHGRLLLPGLRSYQRNKIAIGTANLPVDAEVATTQDVVAPADRSGVRVDFRVRTNINAAVLVLSGSDGQPLAVGSQIKVNGNRDFLVGYDGRAYVTGLAGRNTLTAETAQGSCQASFAYRSRTNEQVVIPVVCR</sequence>
<dbReference type="InterPro" id="IPR000015">
    <property type="entry name" value="Fimb_usher"/>
</dbReference>
<dbReference type="AlphaFoldDB" id="A0A330H683"/>
<name>A0A330H683_9HYPH</name>
<evidence type="ECO:0000313" key="2">
    <source>
        <dbReference type="EMBL" id="RAZ84153.1"/>
    </source>
</evidence>
<proteinExistence type="predicted"/>
<reference evidence="2 3" key="2">
    <citation type="submission" date="2018-07" db="EMBL/GenBank/DDBJ databases">
        <title>Diversity of Mesorhizobium strains in Brazil.</title>
        <authorList>
            <person name="Helene L.C.F."/>
            <person name="Dall'Agnol R."/>
            <person name="Delamuta J.R.M."/>
            <person name="Hungria M."/>
        </authorList>
    </citation>
    <scope>NUCLEOTIDE SEQUENCE [LARGE SCALE GENOMIC DNA]</scope>
    <source>
        <strain evidence="2 3">AC99b</strain>
    </source>
</reference>
<dbReference type="InterPro" id="IPR025949">
    <property type="entry name" value="PapC-like_C"/>
</dbReference>
<dbReference type="OrthoDB" id="8587at2"/>
<dbReference type="PANTHER" id="PTHR30451:SF5">
    <property type="entry name" value="SLR0019 PROTEIN"/>
    <property type="match status" value="1"/>
</dbReference>
<dbReference type="EMBL" id="QMBP01000025">
    <property type="protein sequence ID" value="RAZ84153.1"/>
    <property type="molecule type" value="Genomic_DNA"/>
</dbReference>
<organism evidence="2 3">
    <name type="scientific">Mesorhizobium hawassense</name>
    <dbReference type="NCBI Taxonomy" id="1209954"/>
    <lineage>
        <taxon>Bacteria</taxon>
        <taxon>Pseudomonadati</taxon>
        <taxon>Pseudomonadota</taxon>
        <taxon>Alphaproteobacteria</taxon>
        <taxon>Hyphomicrobiales</taxon>
        <taxon>Phyllobacteriaceae</taxon>
        <taxon>Mesorhizobium</taxon>
    </lineage>
</organism>
<dbReference type="GO" id="GO:0009297">
    <property type="term" value="P:pilus assembly"/>
    <property type="evidence" value="ECO:0007669"/>
    <property type="project" value="InterPro"/>
</dbReference>
<feature type="domain" description="PapC-like C-terminal" evidence="1">
    <location>
        <begin position="694"/>
        <end position="752"/>
    </location>
</feature>
<evidence type="ECO:0000259" key="1">
    <source>
        <dbReference type="Pfam" id="PF13953"/>
    </source>
</evidence>
<dbReference type="Gene3D" id="2.60.40.3110">
    <property type="match status" value="1"/>
</dbReference>
<dbReference type="PANTHER" id="PTHR30451">
    <property type="entry name" value="OUTER MEMBRANE USHER PROTEIN"/>
    <property type="match status" value="1"/>
</dbReference>
<dbReference type="Proteomes" id="UP000251558">
    <property type="component" value="Unassembled WGS sequence"/>
</dbReference>
<dbReference type="Pfam" id="PF00577">
    <property type="entry name" value="Usher"/>
    <property type="match status" value="2"/>
</dbReference>
<keyword evidence="3" id="KW-1185">Reference proteome</keyword>
<dbReference type="RefSeq" id="WP_112101356.1">
    <property type="nucleotide sequence ID" value="NZ_QMBP01000025.1"/>
</dbReference>
<dbReference type="Gene3D" id="2.60.40.2070">
    <property type="match status" value="1"/>
</dbReference>
<comment type="caution">
    <text evidence="2">The sequence shown here is derived from an EMBL/GenBank/DDBJ whole genome shotgun (WGS) entry which is preliminary data.</text>
</comment>
<evidence type="ECO:0000313" key="3">
    <source>
        <dbReference type="Proteomes" id="UP000251558"/>
    </source>
</evidence>
<accession>A0A330H683</accession>
<dbReference type="GO" id="GO:0009279">
    <property type="term" value="C:cell outer membrane"/>
    <property type="evidence" value="ECO:0007669"/>
    <property type="project" value="TreeGrafter"/>
</dbReference>
<dbReference type="Gene3D" id="2.60.40.2610">
    <property type="entry name" value="Outer membrane usher protein FimD, plug domain"/>
    <property type="match status" value="1"/>
</dbReference>
<gene>
    <name evidence="2" type="ORF">DPM33_32015</name>
</gene>